<sequence length="54" mass="5977">GSQSSWHLLKSVATSKTFCCNFQIHNAKQRLGSLLPERSALNDCVFSPCAIDCY</sequence>
<reference evidence="1" key="1">
    <citation type="submission" date="2014-05" db="EMBL/GenBank/DDBJ databases">
        <title>The transcriptome of the halophilic microalga Tetraselmis sp. GSL018 isolated from the Great Salt Lake, Utah.</title>
        <authorList>
            <person name="Jinkerson R.E."/>
            <person name="D'Adamo S."/>
            <person name="Posewitz M.C."/>
        </authorList>
    </citation>
    <scope>NUCLEOTIDE SEQUENCE</scope>
    <source>
        <strain evidence="1">GSL018</strain>
    </source>
</reference>
<dbReference type="EMBL" id="GBEZ01008959">
    <property type="protein sequence ID" value="JAC76606.1"/>
    <property type="molecule type" value="Transcribed_RNA"/>
</dbReference>
<dbReference type="AlphaFoldDB" id="A0A061S1G9"/>
<evidence type="ECO:0000313" key="1">
    <source>
        <dbReference type="EMBL" id="JAC76606.1"/>
    </source>
</evidence>
<organism evidence="1">
    <name type="scientific">Tetraselmis sp. GSL018</name>
    <dbReference type="NCBI Taxonomy" id="582737"/>
    <lineage>
        <taxon>Eukaryota</taxon>
        <taxon>Viridiplantae</taxon>
        <taxon>Chlorophyta</taxon>
        <taxon>core chlorophytes</taxon>
        <taxon>Chlorodendrophyceae</taxon>
        <taxon>Chlorodendrales</taxon>
        <taxon>Chlorodendraceae</taxon>
        <taxon>Tetraselmis</taxon>
    </lineage>
</organism>
<feature type="non-terminal residue" evidence="1">
    <location>
        <position position="1"/>
    </location>
</feature>
<protein>
    <submittedName>
        <fullName evidence="1">Uncharacterized protein</fullName>
    </submittedName>
</protein>
<accession>A0A061S1G9</accession>
<proteinExistence type="predicted"/>
<gene>
    <name evidence="1" type="ORF">TSPGSL018_19738</name>
</gene>
<name>A0A061S1G9_9CHLO</name>